<dbReference type="PANTHER" id="PTHR45830:SF15">
    <property type="entry name" value="SERPENTINE RECEPTOR, CLASS I"/>
    <property type="match status" value="1"/>
</dbReference>
<feature type="transmembrane region" description="Helical" evidence="1">
    <location>
        <begin position="106"/>
        <end position="129"/>
    </location>
</feature>
<feature type="transmembrane region" description="Helical" evidence="1">
    <location>
        <begin position="270"/>
        <end position="294"/>
    </location>
</feature>
<evidence type="ECO:0008006" key="4">
    <source>
        <dbReference type="Google" id="ProtNLM"/>
    </source>
</evidence>
<evidence type="ECO:0000313" key="3">
    <source>
        <dbReference type="Proteomes" id="UP000005239"/>
    </source>
</evidence>
<reference evidence="2" key="2">
    <citation type="submission" date="2022-06" db="UniProtKB">
        <authorList>
            <consortium name="EnsemblMetazoa"/>
        </authorList>
    </citation>
    <scope>IDENTIFICATION</scope>
    <source>
        <strain evidence="2">PS312</strain>
    </source>
</reference>
<evidence type="ECO:0000313" key="2">
    <source>
        <dbReference type="EnsemblMetazoa" id="PPA39520.1"/>
    </source>
</evidence>
<feature type="transmembrane region" description="Helical" evidence="1">
    <location>
        <begin position="160"/>
        <end position="181"/>
    </location>
</feature>
<evidence type="ECO:0000256" key="1">
    <source>
        <dbReference type="SAM" id="Phobius"/>
    </source>
</evidence>
<dbReference type="EnsemblMetazoa" id="PPA39520.1">
    <property type="protein sequence ID" value="PPA39520.1"/>
    <property type="gene ID" value="WBGene00277889"/>
</dbReference>
<feature type="transmembrane region" description="Helical" evidence="1">
    <location>
        <begin position="60"/>
        <end position="86"/>
    </location>
</feature>
<organism evidence="2 3">
    <name type="scientific">Pristionchus pacificus</name>
    <name type="common">Parasitic nematode worm</name>
    <dbReference type="NCBI Taxonomy" id="54126"/>
    <lineage>
        <taxon>Eukaryota</taxon>
        <taxon>Metazoa</taxon>
        <taxon>Ecdysozoa</taxon>
        <taxon>Nematoda</taxon>
        <taxon>Chromadorea</taxon>
        <taxon>Rhabditida</taxon>
        <taxon>Rhabditina</taxon>
        <taxon>Diplogasteromorpha</taxon>
        <taxon>Diplogasteroidea</taxon>
        <taxon>Neodiplogasteridae</taxon>
        <taxon>Pristionchus</taxon>
    </lineage>
</organism>
<accession>A0A8R1YVK2</accession>
<keyword evidence="3" id="KW-1185">Reference proteome</keyword>
<keyword evidence="1" id="KW-1133">Transmembrane helix</keyword>
<dbReference type="InterPro" id="IPR019429">
    <property type="entry name" value="7TM_GPCR_serpentine_rcpt_Sri"/>
</dbReference>
<protein>
    <recommendedName>
        <fullName evidence="4">G protein-coupled receptor</fullName>
    </recommendedName>
</protein>
<keyword evidence="1" id="KW-0812">Transmembrane</keyword>
<feature type="transmembrane region" description="Helical" evidence="1">
    <location>
        <begin position="28"/>
        <end position="48"/>
    </location>
</feature>
<keyword evidence="1" id="KW-0472">Membrane</keyword>
<gene>
    <name evidence="2" type="primary">WBGene00277889</name>
</gene>
<dbReference type="PANTHER" id="PTHR45830">
    <property type="entry name" value="SERPENTINE RECEPTOR, CLASS I"/>
    <property type="match status" value="1"/>
</dbReference>
<dbReference type="Pfam" id="PF10327">
    <property type="entry name" value="7TM_GPCR_Sri"/>
    <property type="match status" value="1"/>
</dbReference>
<feature type="transmembrane region" description="Helical" evidence="1">
    <location>
        <begin position="219"/>
        <end position="249"/>
    </location>
</feature>
<name>A0A8R1YVK2_PRIPA</name>
<sequence>MDTTLPPPIPSNINNFTLAGVIDAEYHIAMNAMGAVSVLLSLHLMYLIKFKTPLASRQYRIGLIVLQLCFLLFDIHWCFLFVPLLTLPYFAMYCTGLLCTTFKVGIHLHMVFMLLLAIETFAWFFICMLQRHQALLPMSSHCLCSPNIFRFFVQDAIEHYTFQALATLSTLFAMIGPVMFISCRLTEQEIQWRLAESPLMRWLLKKPQYLIYSIPMRPILQIVLALLMISVVLFTVACASLMAHTIHIVRRLKLKSGKSKDQSNTAMRNLFIQFLVFACSLLFPAFVFLLRIWVVFDVEIAFVSCQILFASHSLASSLVALLINSNYRRSLVFWKKSKEIKQASTRKITTTTVLTVTSLRSLVAR</sequence>
<reference evidence="3" key="1">
    <citation type="journal article" date="2008" name="Nat. Genet.">
        <title>The Pristionchus pacificus genome provides a unique perspective on nematode lifestyle and parasitism.</title>
        <authorList>
            <person name="Dieterich C."/>
            <person name="Clifton S.W."/>
            <person name="Schuster L.N."/>
            <person name="Chinwalla A."/>
            <person name="Delehaunty K."/>
            <person name="Dinkelacker I."/>
            <person name="Fulton L."/>
            <person name="Fulton R."/>
            <person name="Godfrey J."/>
            <person name="Minx P."/>
            <person name="Mitreva M."/>
            <person name="Roeseler W."/>
            <person name="Tian H."/>
            <person name="Witte H."/>
            <person name="Yang S.P."/>
            <person name="Wilson R.K."/>
            <person name="Sommer R.J."/>
        </authorList>
    </citation>
    <scope>NUCLEOTIDE SEQUENCE [LARGE SCALE GENOMIC DNA]</scope>
    <source>
        <strain evidence="3">PS312</strain>
    </source>
</reference>
<dbReference type="AlphaFoldDB" id="A0A8R1YVK2"/>
<proteinExistence type="predicted"/>
<dbReference type="Proteomes" id="UP000005239">
    <property type="component" value="Unassembled WGS sequence"/>
</dbReference>
<feature type="transmembrane region" description="Helical" evidence="1">
    <location>
        <begin position="300"/>
        <end position="323"/>
    </location>
</feature>